<dbReference type="AlphaFoldDB" id="A0A7D9DY57"/>
<dbReference type="EMBL" id="CACRXK020002841">
    <property type="protein sequence ID" value="CAB3996297.1"/>
    <property type="molecule type" value="Genomic_DNA"/>
</dbReference>
<dbReference type="Proteomes" id="UP001152795">
    <property type="component" value="Unassembled WGS sequence"/>
</dbReference>
<evidence type="ECO:0000313" key="1">
    <source>
        <dbReference type="EMBL" id="CAB3996297.1"/>
    </source>
</evidence>
<proteinExistence type="predicted"/>
<keyword evidence="2" id="KW-1185">Reference proteome</keyword>
<reference evidence="1" key="1">
    <citation type="submission" date="2020-04" db="EMBL/GenBank/DDBJ databases">
        <authorList>
            <person name="Alioto T."/>
            <person name="Alioto T."/>
            <person name="Gomez Garrido J."/>
        </authorList>
    </citation>
    <scope>NUCLEOTIDE SEQUENCE</scope>
    <source>
        <strain evidence="1">A484AB</strain>
    </source>
</reference>
<evidence type="ECO:0000313" key="2">
    <source>
        <dbReference type="Proteomes" id="UP001152795"/>
    </source>
</evidence>
<sequence length="135" mass="15361">MATLKDFKNKLLIYYKTALDKCYDVDDPRTWKSSLLRSLLLSIGEMSTSSPSADGQSEVGQVFEQFKSYIDTRLSNLENSLQSANHDQPETNDIQASTRKLQREVDALKFKYKANAKQFIYNAEVEDLVGSTVEH</sequence>
<accession>A0A7D9DY57</accession>
<protein>
    <submittedName>
        <fullName evidence="1">Uncharacterized protein</fullName>
    </submittedName>
</protein>
<name>A0A7D9DY57_PARCT</name>
<dbReference type="OrthoDB" id="5980032at2759"/>
<comment type="caution">
    <text evidence="1">The sequence shown here is derived from an EMBL/GenBank/DDBJ whole genome shotgun (WGS) entry which is preliminary data.</text>
</comment>
<gene>
    <name evidence="1" type="ORF">PACLA_8A037341</name>
</gene>
<organism evidence="1 2">
    <name type="scientific">Paramuricea clavata</name>
    <name type="common">Red gorgonian</name>
    <name type="synonym">Violescent sea-whip</name>
    <dbReference type="NCBI Taxonomy" id="317549"/>
    <lineage>
        <taxon>Eukaryota</taxon>
        <taxon>Metazoa</taxon>
        <taxon>Cnidaria</taxon>
        <taxon>Anthozoa</taxon>
        <taxon>Octocorallia</taxon>
        <taxon>Malacalcyonacea</taxon>
        <taxon>Plexauridae</taxon>
        <taxon>Paramuricea</taxon>
    </lineage>
</organism>